<accession>A0A6C0KX22</accession>
<evidence type="ECO:0008006" key="2">
    <source>
        <dbReference type="Google" id="ProtNLM"/>
    </source>
</evidence>
<name>A0A6C0KX22_9ZZZZ</name>
<dbReference type="AlphaFoldDB" id="A0A6C0KX22"/>
<sequence>MAVALIGNLMICNEIATISPTTSTGISNVSNQILPGLVTATASLVSGNYTYQWNQSGTAITFTNATSSSTNCSYPSLTVSGSTTIYCTVTDIWTGIQVLTGNCVITWNVQTVTQNVVISGTVTYNGSAQSYTLTGTPASPAPSGTPASFTAAGTYVYPTNITSITAGSGYTLGSVSGSFTINPASITAMSFTLNGVAFTSNQTGTAGTTYTIAVSSVTPAGASYSPSSVAYSTAGAYSLSSSGTGNYTGTFTSPTLTIINAAVSASISQNSPRTTRQVPCSAILTGATATGYAWAFVSGSTGVSFSAASSANTNVNGPASGSSTVKCTISYSGGTQVPTTLIAWGIA</sequence>
<proteinExistence type="predicted"/>
<dbReference type="EMBL" id="MN740991">
    <property type="protein sequence ID" value="QHU21676.1"/>
    <property type="molecule type" value="Genomic_DNA"/>
</dbReference>
<dbReference type="Gene3D" id="2.60.40.10">
    <property type="entry name" value="Immunoglobulins"/>
    <property type="match status" value="1"/>
</dbReference>
<organism evidence="1">
    <name type="scientific">viral metagenome</name>
    <dbReference type="NCBI Taxonomy" id="1070528"/>
    <lineage>
        <taxon>unclassified sequences</taxon>
        <taxon>metagenomes</taxon>
        <taxon>organismal metagenomes</taxon>
    </lineage>
</organism>
<dbReference type="InterPro" id="IPR013783">
    <property type="entry name" value="Ig-like_fold"/>
</dbReference>
<protein>
    <recommendedName>
        <fullName evidence="2">Ig-like domain-containing protein</fullName>
    </recommendedName>
</protein>
<reference evidence="1" key="1">
    <citation type="journal article" date="2020" name="Nature">
        <title>Giant virus diversity and host interactions through global metagenomics.</title>
        <authorList>
            <person name="Schulz F."/>
            <person name="Roux S."/>
            <person name="Paez-Espino D."/>
            <person name="Jungbluth S."/>
            <person name="Walsh D.A."/>
            <person name="Denef V.J."/>
            <person name="McMahon K.D."/>
            <person name="Konstantinidis K.T."/>
            <person name="Eloe-Fadrosh E.A."/>
            <person name="Kyrpides N.C."/>
            <person name="Woyke T."/>
        </authorList>
    </citation>
    <scope>NUCLEOTIDE SEQUENCE</scope>
    <source>
        <strain evidence="1">GVMAG-S-3300013094-109</strain>
    </source>
</reference>
<evidence type="ECO:0000313" key="1">
    <source>
        <dbReference type="EMBL" id="QHU21676.1"/>
    </source>
</evidence>